<protein>
    <recommendedName>
        <fullName evidence="3">Ig-like domain repeat protein</fullName>
    </recommendedName>
</protein>
<accession>A0ABU0VQZ4</accession>
<evidence type="ECO:0000313" key="1">
    <source>
        <dbReference type="EMBL" id="MDQ1863863.1"/>
    </source>
</evidence>
<organism evidence="1 2">
    <name type="scientific">Serratia ureilytica</name>
    <dbReference type="NCBI Taxonomy" id="300181"/>
    <lineage>
        <taxon>Bacteria</taxon>
        <taxon>Pseudomonadati</taxon>
        <taxon>Pseudomonadota</taxon>
        <taxon>Gammaproteobacteria</taxon>
        <taxon>Enterobacterales</taxon>
        <taxon>Yersiniaceae</taxon>
        <taxon>Serratia</taxon>
    </lineage>
</organism>
<dbReference type="RefSeq" id="WP_262943292.1">
    <property type="nucleotide sequence ID" value="NZ_JAIQCT010000047.1"/>
</dbReference>
<comment type="caution">
    <text evidence="1">The sequence shown here is derived from an EMBL/GenBank/DDBJ whole genome shotgun (WGS) entry which is preliminary data.</text>
</comment>
<sequence length="592" mass="62816">MTNSIKYSDVQNAFKEGATPNEDDYQKLITLARVGGLALGATDAAPTTLSPGVGLEIKDNKLAVKAAEKQGLSVSANGVGVEADMTSVAVTGDGLEVMLKKDGGLSKEGGLHVVAGPGLKTDDKGLQIALAKNSGLATAGGLAVAADGKAGLEINKENKLAVRLSQKNKFLEAKDDGLAINDDGIKSIRDTLKAVSIEALNQAVVGTDHGAMKDTHKPEEGSVEARIATALNEAYNAGHAAMEGTLVRPTVKTQNISVPVDGKTVELSKYITPMEGESVVYYIPGADGDTQFKTLGTLDYNKGTLTLTGNTAGMVTVLAFQAHKKAGAISAAAELTVTVTKVEPPYKINSPTIGFIPTDGLELGTLELFDKNQECPTGNLTYVLNTDKTVASVQLKDGKKLVPVEPYHAGDVSLTVTTPPTAKYGEKKFIVDAKVNELQNPLAYIAQMFGNTIRATPTLIENGKSLELVFAVPDTVTSNLPTNDVVNDPIYWIEHSFQFASPDGHKVTINQPGLIQAPVTGVYAERNGERIGIDIINIWKEIDSYFYIDYRATSKCTGKGWKIVFNSPVTISQGKYQFGTDTVPVDIKLKFG</sequence>
<dbReference type="EMBL" id="JAVCZN010000014">
    <property type="protein sequence ID" value="MDQ1863863.1"/>
    <property type="molecule type" value="Genomic_DNA"/>
</dbReference>
<gene>
    <name evidence="1" type="ORF">Q6237_23045</name>
</gene>
<evidence type="ECO:0000313" key="2">
    <source>
        <dbReference type="Proteomes" id="UP001177872"/>
    </source>
</evidence>
<reference evidence="1" key="1">
    <citation type="submission" date="2023-07" db="EMBL/GenBank/DDBJ databases">
        <title>In vitro acaricidal activity of Serratia ureilytica strains isolated from Mimosa pudica nodules againts the dust mite Tyrophagus putrescentiae.</title>
        <authorList>
            <person name="Wong-Villareal A."/>
            <person name="Cerqueda-Garcia D."/>
        </authorList>
    </citation>
    <scope>NUCLEOTIDE SEQUENCE</scope>
    <source>
        <strain evidence="1">UTS2</strain>
    </source>
</reference>
<proteinExistence type="predicted"/>
<name>A0ABU0VQZ4_9GAMM</name>
<keyword evidence="2" id="KW-1185">Reference proteome</keyword>
<dbReference type="Proteomes" id="UP001177872">
    <property type="component" value="Unassembled WGS sequence"/>
</dbReference>
<evidence type="ECO:0008006" key="3">
    <source>
        <dbReference type="Google" id="ProtNLM"/>
    </source>
</evidence>